<dbReference type="InterPro" id="IPR052772">
    <property type="entry name" value="Endo/PolyKinase_Domain-Protein"/>
</dbReference>
<name>A0AAV9II01_9RHOD</name>
<dbReference type="SMART" id="SM00463">
    <property type="entry name" value="SMR"/>
    <property type="match status" value="1"/>
</dbReference>
<dbReference type="SMART" id="SM00322">
    <property type="entry name" value="KH"/>
    <property type="match status" value="1"/>
</dbReference>
<dbReference type="InterPro" id="IPR036612">
    <property type="entry name" value="KH_dom_type_1_sf"/>
</dbReference>
<gene>
    <name evidence="3" type="ORF">GAYE_SCF34G4983</name>
</gene>
<dbReference type="InterPro" id="IPR004088">
    <property type="entry name" value="KH_dom_type_1"/>
</dbReference>
<dbReference type="PANTHER" id="PTHR46535">
    <property type="entry name" value="NEDD4-BINDING PROTEIN 2"/>
    <property type="match status" value="1"/>
</dbReference>
<dbReference type="CDD" id="cd22408">
    <property type="entry name" value="KH-I_Vigilin_rpt4"/>
    <property type="match status" value="1"/>
</dbReference>
<comment type="caution">
    <text evidence="3">The sequence shown here is derived from an EMBL/GenBank/DDBJ whole genome shotgun (WGS) entry which is preliminary data.</text>
</comment>
<dbReference type="InterPro" id="IPR013899">
    <property type="entry name" value="DUF1771"/>
</dbReference>
<dbReference type="InterPro" id="IPR036063">
    <property type="entry name" value="Smr_dom_sf"/>
</dbReference>
<dbReference type="GO" id="GO:0005634">
    <property type="term" value="C:nucleus"/>
    <property type="evidence" value="ECO:0007669"/>
    <property type="project" value="TreeGrafter"/>
</dbReference>
<proteinExistence type="predicted"/>
<dbReference type="InterPro" id="IPR004087">
    <property type="entry name" value="KH_dom"/>
</dbReference>
<keyword evidence="4" id="KW-1185">Reference proteome</keyword>
<dbReference type="PANTHER" id="PTHR46535:SF1">
    <property type="entry name" value="NEDD4-BINDING PROTEIN 2"/>
    <property type="match status" value="1"/>
</dbReference>
<dbReference type="InterPro" id="IPR002625">
    <property type="entry name" value="Smr_dom"/>
</dbReference>
<evidence type="ECO:0000259" key="2">
    <source>
        <dbReference type="PROSITE" id="PS50828"/>
    </source>
</evidence>
<protein>
    <recommendedName>
        <fullName evidence="2">Smr domain-containing protein</fullName>
    </recommendedName>
</protein>
<dbReference type="Pfam" id="PF01713">
    <property type="entry name" value="Smr"/>
    <property type="match status" value="1"/>
</dbReference>
<dbReference type="Gene3D" id="3.30.1370.110">
    <property type="match status" value="1"/>
</dbReference>
<dbReference type="GO" id="GO:0004519">
    <property type="term" value="F:endonuclease activity"/>
    <property type="evidence" value="ECO:0007669"/>
    <property type="project" value="TreeGrafter"/>
</dbReference>
<feature type="domain" description="Smr" evidence="2">
    <location>
        <begin position="150"/>
        <end position="220"/>
    </location>
</feature>
<dbReference type="Pfam" id="PF08590">
    <property type="entry name" value="DUF1771"/>
    <property type="match status" value="1"/>
</dbReference>
<dbReference type="SMART" id="SM01162">
    <property type="entry name" value="DUF1771"/>
    <property type="match status" value="1"/>
</dbReference>
<dbReference type="AlphaFoldDB" id="A0AAV9II01"/>
<keyword evidence="1" id="KW-0694">RNA-binding</keyword>
<evidence type="ECO:0000313" key="3">
    <source>
        <dbReference type="EMBL" id="KAK4527062.1"/>
    </source>
</evidence>
<evidence type="ECO:0000256" key="1">
    <source>
        <dbReference type="PROSITE-ProRule" id="PRU00117"/>
    </source>
</evidence>
<dbReference type="GO" id="GO:0003723">
    <property type="term" value="F:RNA binding"/>
    <property type="evidence" value="ECO:0007669"/>
    <property type="project" value="UniProtKB-UniRule"/>
</dbReference>
<organism evidence="3 4">
    <name type="scientific">Galdieria yellowstonensis</name>
    <dbReference type="NCBI Taxonomy" id="3028027"/>
    <lineage>
        <taxon>Eukaryota</taxon>
        <taxon>Rhodophyta</taxon>
        <taxon>Bangiophyceae</taxon>
        <taxon>Galdieriales</taxon>
        <taxon>Galdieriaceae</taxon>
        <taxon>Galdieria</taxon>
    </lineage>
</organism>
<evidence type="ECO:0000313" key="4">
    <source>
        <dbReference type="Proteomes" id="UP001300502"/>
    </source>
</evidence>
<sequence length="249" mass="28212">MTVSDAVTVSIDVPKELHSKIIGHQGTTIQEITQRTHTEILVPPKESPSTTISISGEPLAVASARKRILNLVGTHSTVGDQYRALAEQALNKRNQYYEEATEAYRRGDKEQAKHLSELGHQQDEKSQQFNTVAEEQIFRERNDARNEDEIDLHYLHKDEALNRLQTKLQLFHGDKLKVITGAGHHSEHGPVLKGAVMEFLDKYHYKYTPDGEGALVVETLGRRERNEEAMPQPSWLERIVHRLCCCCGV</sequence>
<dbReference type="SUPFAM" id="SSF54791">
    <property type="entry name" value="Eukaryotic type KH-domain (KH-domain type I)"/>
    <property type="match status" value="1"/>
</dbReference>
<reference evidence="3 4" key="1">
    <citation type="submission" date="2022-07" db="EMBL/GenBank/DDBJ databases">
        <title>Genome-wide signatures of adaptation to extreme environments.</title>
        <authorList>
            <person name="Cho C.H."/>
            <person name="Yoon H.S."/>
        </authorList>
    </citation>
    <scope>NUCLEOTIDE SEQUENCE [LARGE SCALE GENOMIC DNA]</scope>
    <source>
        <strain evidence="3 4">108.79 E11</strain>
    </source>
</reference>
<dbReference type="Proteomes" id="UP001300502">
    <property type="component" value="Unassembled WGS sequence"/>
</dbReference>
<dbReference type="Gene3D" id="3.30.1370.10">
    <property type="entry name" value="K Homology domain, type 1"/>
    <property type="match status" value="1"/>
</dbReference>
<dbReference type="EMBL" id="JANCYU010000047">
    <property type="protein sequence ID" value="KAK4527062.1"/>
    <property type="molecule type" value="Genomic_DNA"/>
</dbReference>
<dbReference type="PROSITE" id="PS50084">
    <property type="entry name" value="KH_TYPE_1"/>
    <property type="match status" value="1"/>
</dbReference>
<dbReference type="Pfam" id="PF00013">
    <property type="entry name" value="KH_1"/>
    <property type="match status" value="1"/>
</dbReference>
<accession>A0AAV9II01</accession>
<dbReference type="PROSITE" id="PS50828">
    <property type="entry name" value="SMR"/>
    <property type="match status" value="1"/>
</dbReference>
<dbReference type="SUPFAM" id="SSF160443">
    <property type="entry name" value="SMR domain-like"/>
    <property type="match status" value="1"/>
</dbReference>